<dbReference type="Proteomes" id="UP001626550">
    <property type="component" value="Unassembled WGS sequence"/>
</dbReference>
<evidence type="ECO:0000256" key="7">
    <source>
        <dbReference type="ARBA" id="ARBA00023180"/>
    </source>
</evidence>
<feature type="chain" id="PRO_5044832899" evidence="9">
    <location>
        <begin position="20"/>
        <end position="518"/>
    </location>
</feature>
<evidence type="ECO:0000313" key="11">
    <source>
        <dbReference type="EMBL" id="KAL3307693.1"/>
    </source>
</evidence>
<keyword evidence="2" id="KW-0812">Transmembrane</keyword>
<organism evidence="11 12">
    <name type="scientific">Cichlidogyrus casuarinus</name>
    <dbReference type="NCBI Taxonomy" id="1844966"/>
    <lineage>
        <taxon>Eukaryota</taxon>
        <taxon>Metazoa</taxon>
        <taxon>Spiralia</taxon>
        <taxon>Lophotrochozoa</taxon>
        <taxon>Platyhelminthes</taxon>
        <taxon>Monogenea</taxon>
        <taxon>Monopisthocotylea</taxon>
        <taxon>Dactylogyridea</taxon>
        <taxon>Ancyrocephalidae</taxon>
        <taxon>Cichlidogyrus</taxon>
    </lineage>
</organism>
<proteinExistence type="predicted"/>
<keyword evidence="12" id="KW-1185">Reference proteome</keyword>
<evidence type="ECO:0000256" key="4">
    <source>
        <dbReference type="ARBA" id="ARBA00022837"/>
    </source>
</evidence>
<dbReference type="AlphaFoldDB" id="A0ABD2PKW7"/>
<name>A0ABD2PKW7_9PLAT</name>
<evidence type="ECO:0000256" key="5">
    <source>
        <dbReference type="ARBA" id="ARBA00022989"/>
    </source>
</evidence>
<dbReference type="PANTHER" id="PTHR24028">
    <property type="entry name" value="CADHERIN-87A"/>
    <property type="match status" value="1"/>
</dbReference>
<evidence type="ECO:0000259" key="10">
    <source>
        <dbReference type="PROSITE" id="PS50268"/>
    </source>
</evidence>
<comment type="subcellular location">
    <subcellularLocation>
        <location evidence="1">Membrane</location>
        <topology evidence="1">Single-pass membrane protein</topology>
    </subcellularLocation>
</comment>
<accession>A0ABD2PKW7</accession>
<gene>
    <name evidence="11" type="primary">PCDHGB7</name>
    <name evidence="11" type="ORF">Ciccas_013788</name>
</gene>
<keyword evidence="3" id="KW-0677">Repeat</keyword>
<evidence type="ECO:0000256" key="1">
    <source>
        <dbReference type="ARBA" id="ARBA00004167"/>
    </source>
</evidence>
<feature type="domain" description="Cadherin" evidence="10">
    <location>
        <begin position="261"/>
        <end position="374"/>
    </location>
</feature>
<feature type="signal peptide" evidence="9">
    <location>
        <begin position="1"/>
        <end position="19"/>
    </location>
</feature>
<keyword evidence="6" id="KW-0472">Membrane</keyword>
<dbReference type="PROSITE" id="PS50268">
    <property type="entry name" value="CADHERIN_2"/>
    <property type="match status" value="3"/>
</dbReference>
<dbReference type="PANTHER" id="PTHR24028:SF146">
    <property type="entry name" value="CADHERIN 96CB, ISOFORM D-RELATED"/>
    <property type="match status" value="1"/>
</dbReference>
<dbReference type="InterPro" id="IPR020894">
    <property type="entry name" value="Cadherin_CS"/>
</dbReference>
<feature type="domain" description="Cadherin" evidence="10">
    <location>
        <begin position="384"/>
        <end position="477"/>
    </location>
</feature>
<dbReference type="PRINTS" id="PR00205">
    <property type="entry name" value="CADHERIN"/>
</dbReference>
<dbReference type="EMBL" id="JBJKFK010006716">
    <property type="protein sequence ID" value="KAL3307693.1"/>
    <property type="molecule type" value="Genomic_DNA"/>
</dbReference>
<comment type="caution">
    <text evidence="11">The sequence shown here is derived from an EMBL/GenBank/DDBJ whole genome shotgun (WGS) entry which is preliminary data.</text>
</comment>
<keyword evidence="5" id="KW-1133">Transmembrane helix</keyword>
<dbReference type="SUPFAM" id="SSF49313">
    <property type="entry name" value="Cadherin-like"/>
    <property type="match status" value="3"/>
</dbReference>
<dbReference type="GO" id="GO:0005509">
    <property type="term" value="F:calcium ion binding"/>
    <property type="evidence" value="ECO:0007669"/>
    <property type="project" value="UniProtKB-UniRule"/>
</dbReference>
<protein>
    <submittedName>
        <fullName evidence="11">Calcium-dependent cell-adhesion protein</fullName>
    </submittedName>
</protein>
<dbReference type="SMART" id="SM00112">
    <property type="entry name" value="CA"/>
    <property type="match status" value="3"/>
</dbReference>
<evidence type="ECO:0000256" key="9">
    <source>
        <dbReference type="SAM" id="SignalP"/>
    </source>
</evidence>
<evidence type="ECO:0000256" key="8">
    <source>
        <dbReference type="PROSITE-ProRule" id="PRU00043"/>
    </source>
</evidence>
<keyword evidence="9" id="KW-0732">Signal</keyword>
<evidence type="ECO:0000313" key="12">
    <source>
        <dbReference type="Proteomes" id="UP001626550"/>
    </source>
</evidence>
<evidence type="ECO:0000256" key="6">
    <source>
        <dbReference type="ARBA" id="ARBA00023136"/>
    </source>
</evidence>
<evidence type="ECO:0000256" key="3">
    <source>
        <dbReference type="ARBA" id="ARBA00022737"/>
    </source>
</evidence>
<dbReference type="PROSITE" id="PS51257">
    <property type="entry name" value="PROKAR_LIPOPROTEIN"/>
    <property type="match status" value="1"/>
</dbReference>
<reference evidence="11 12" key="1">
    <citation type="submission" date="2024-11" db="EMBL/GenBank/DDBJ databases">
        <title>Adaptive evolution of stress response genes in parasites aligns with host niche diversity.</title>
        <authorList>
            <person name="Hahn C."/>
            <person name="Resl P."/>
        </authorList>
    </citation>
    <scope>NUCLEOTIDE SEQUENCE [LARGE SCALE GENOMIC DNA]</scope>
    <source>
        <strain evidence="11">EGGRZ-B1_66</strain>
        <tissue evidence="11">Body</tissue>
    </source>
</reference>
<dbReference type="InterPro" id="IPR050174">
    <property type="entry name" value="Protocadherin/Cadherin-CA"/>
</dbReference>
<keyword evidence="7" id="KW-0325">Glycoprotein</keyword>
<dbReference type="Gene3D" id="2.60.40.60">
    <property type="entry name" value="Cadherins"/>
    <property type="match status" value="4"/>
</dbReference>
<dbReference type="InterPro" id="IPR015919">
    <property type="entry name" value="Cadherin-like_sf"/>
</dbReference>
<feature type="domain" description="Cadherin" evidence="10">
    <location>
        <begin position="165"/>
        <end position="248"/>
    </location>
</feature>
<dbReference type="InterPro" id="IPR002126">
    <property type="entry name" value="Cadherin-like_dom"/>
</dbReference>
<dbReference type="PROSITE" id="PS00232">
    <property type="entry name" value="CADHERIN_1"/>
    <property type="match status" value="2"/>
</dbReference>
<keyword evidence="4 8" id="KW-0106">Calcium</keyword>
<evidence type="ECO:0000256" key="2">
    <source>
        <dbReference type="ARBA" id="ARBA00022692"/>
    </source>
</evidence>
<dbReference type="GO" id="GO:0016020">
    <property type="term" value="C:membrane"/>
    <property type="evidence" value="ECO:0007669"/>
    <property type="project" value="UniProtKB-SubCell"/>
</dbReference>
<dbReference type="CDD" id="cd11304">
    <property type="entry name" value="Cadherin_repeat"/>
    <property type="match status" value="2"/>
</dbReference>
<sequence>MTGRRLIALHYALLSGCLCMLSPTIRVEEEASSGTTLVDDLSQIIPLHDSHKADFFIHISNELSPGVDALEITNPSPSIFRLAVKKHHTGPDREAICASQLVAGDPDCKFQVLLVFGRQSGQPNSESLTVHLSDLNDNSPQFAQASVHLKVREQSSEQLLPLPVAHDPDLNAISYQIGRVEPRQYQTSLQLEMHNNAPSLRIFHPLDREQVDSLNLLILAIDSGMPARTGTLTTTIEIEDLNDNAPVFVTRVIHQSDYVSSDAGSAIVVSEAIPALSPVLSVSAHDKDVQENGRVEFQLRRPASNPTEVFVLEHFRLVSHENGSALLMTKKPLSYRRLEKDQAFGIVATDGGNPSQSTVALFHLQLLGSVSPQMRIKSLGGLVENCKQTRTVAIVSIFHTDDKSDRYWVQNCRCNNSQFRLEPIISPSSQTLLNLVSTGPLDREQSPTVVIQVDCNGLKSQSVTLPIEDENDNPPLFHDQQYHFSVNETHFPHRHFQRQPIGQVQAHDPDLHVRQISL</sequence>